<dbReference type="EMBL" id="KN881581">
    <property type="protein sequence ID" value="KIY54014.1"/>
    <property type="molecule type" value="Genomic_DNA"/>
</dbReference>
<accession>A0A0D7AQJ8</accession>
<protein>
    <submittedName>
        <fullName evidence="2">Uncharacterized protein</fullName>
    </submittedName>
</protein>
<dbReference type="AlphaFoldDB" id="A0A0D7AQJ8"/>
<sequence>MARKLGYSETPDYDVYRALFPVGNEAAPVVSAHQRPVQTFVDDGCSRRRSPVQGPRNLATPNNNAAVVASARSRKISTSPGSHISSPPHVSLCSQFERADTITTAAPGHVCPPVISMHIDERAVAADASQLDVHLDINVDPAPLHSAMRAVDVAAAFASNSNPAVCVSRRSRSTAEHASVPRRPSKLPGIPKPAIPVGRSTAVADSGMKLEVSQGKLIVRDSSLDLQVALLFMWSRMFLPLLRTLLPPTLS</sequence>
<dbReference type="Proteomes" id="UP000054144">
    <property type="component" value="Unassembled WGS sequence"/>
</dbReference>
<feature type="region of interest" description="Disordered" evidence="1">
    <location>
        <begin position="169"/>
        <end position="194"/>
    </location>
</feature>
<reference evidence="2 3" key="1">
    <citation type="journal article" date="2015" name="Fungal Genet. Biol.">
        <title>Evolution of novel wood decay mechanisms in Agaricales revealed by the genome sequences of Fistulina hepatica and Cylindrobasidium torrendii.</title>
        <authorList>
            <person name="Floudas D."/>
            <person name="Held B.W."/>
            <person name="Riley R."/>
            <person name="Nagy L.G."/>
            <person name="Koehler G."/>
            <person name="Ransdell A.S."/>
            <person name="Younus H."/>
            <person name="Chow J."/>
            <person name="Chiniquy J."/>
            <person name="Lipzen A."/>
            <person name="Tritt A."/>
            <person name="Sun H."/>
            <person name="Haridas S."/>
            <person name="LaButti K."/>
            <person name="Ohm R.A."/>
            <person name="Kues U."/>
            <person name="Blanchette R.A."/>
            <person name="Grigoriev I.V."/>
            <person name="Minto R.E."/>
            <person name="Hibbett D.S."/>
        </authorList>
    </citation>
    <scope>NUCLEOTIDE SEQUENCE [LARGE SCALE GENOMIC DNA]</scope>
    <source>
        <strain evidence="2 3">ATCC 64428</strain>
    </source>
</reference>
<gene>
    <name evidence="2" type="ORF">FISHEDRAFT_68384</name>
</gene>
<evidence type="ECO:0000313" key="3">
    <source>
        <dbReference type="Proteomes" id="UP000054144"/>
    </source>
</evidence>
<evidence type="ECO:0000256" key="1">
    <source>
        <dbReference type="SAM" id="MobiDB-lite"/>
    </source>
</evidence>
<name>A0A0D7AQJ8_9AGAR</name>
<organism evidence="2 3">
    <name type="scientific">Fistulina hepatica ATCC 64428</name>
    <dbReference type="NCBI Taxonomy" id="1128425"/>
    <lineage>
        <taxon>Eukaryota</taxon>
        <taxon>Fungi</taxon>
        <taxon>Dikarya</taxon>
        <taxon>Basidiomycota</taxon>
        <taxon>Agaricomycotina</taxon>
        <taxon>Agaricomycetes</taxon>
        <taxon>Agaricomycetidae</taxon>
        <taxon>Agaricales</taxon>
        <taxon>Fistulinaceae</taxon>
        <taxon>Fistulina</taxon>
    </lineage>
</organism>
<proteinExistence type="predicted"/>
<keyword evidence="3" id="KW-1185">Reference proteome</keyword>
<evidence type="ECO:0000313" key="2">
    <source>
        <dbReference type="EMBL" id="KIY54014.1"/>
    </source>
</evidence>